<dbReference type="EMBL" id="CAACYI010000001">
    <property type="protein sequence ID" value="VFB16791.1"/>
    <property type="molecule type" value="Genomic_DNA"/>
</dbReference>
<organism evidence="3 4">
    <name type="scientific">Urinicoccus massiliensis</name>
    <dbReference type="NCBI Taxonomy" id="1723382"/>
    <lineage>
        <taxon>Bacteria</taxon>
        <taxon>Bacillati</taxon>
        <taxon>Bacillota</taxon>
        <taxon>Tissierellia</taxon>
        <taxon>Tissierellales</taxon>
        <taxon>Peptoniphilaceae</taxon>
        <taxon>Urinicoccus</taxon>
    </lineage>
</organism>
<name>A0A8H2M8R0_9FIRM</name>
<dbReference type="Proteomes" id="UP000377798">
    <property type="component" value="Unassembled WGS sequence"/>
</dbReference>
<evidence type="ECO:0000313" key="4">
    <source>
        <dbReference type="Proteomes" id="UP000377798"/>
    </source>
</evidence>
<keyword evidence="2" id="KW-0802">TPR repeat</keyword>
<dbReference type="AlphaFoldDB" id="A0A8H2M8R0"/>
<keyword evidence="1" id="KW-0677">Repeat</keyword>
<dbReference type="PANTHER" id="PTHR45586:SF1">
    <property type="entry name" value="LIPOPOLYSACCHARIDE ASSEMBLY PROTEIN B"/>
    <property type="match status" value="1"/>
</dbReference>
<gene>
    <name evidence="3" type="ORF">NCTC13150_01360</name>
</gene>
<keyword evidence="3" id="KW-0808">Transferase</keyword>
<accession>A0A8H2M8R0</accession>
<dbReference type="InterPro" id="IPR051012">
    <property type="entry name" value="CellSynth/LPSAsmb/PSIAsmb"/>
</dbReference>
<dbReference type="Gene3D" id="1.25.40.10">
    <property type="entry name" value="Tetratricopeptide repeat domain"/>
    <property type="match status" value="3"/>
</dbReference>
<dbReference type="PANTHER" id="PTHR45586">
    <property type="entry name" value="TPR REPEAT-CONTAINING PROTEIN PA4667"/>
    <property type="match status" value="1"/>
</dbReference>
<dbReference type="Pfam" id="PF13432">
    <property type="entry name" value="TPR_16"/>
    <property type="match status" value="1"/>
</dbReference>
<dbReference type="InterPro" id="IPR011990">
    <property type="entry name" value="TPR-like_helical_dom_sf"/>
</dbReference>
<evidence type="ECO:0000256" key="1">
    <source>
        <dbReference type="ARBA" id="ARBA00022737"/>
    </source>
</evidence>
<evidence type="ECO:0000313" key="3">
    <source>
        <dbReference type="EMBL" id="VFB16791.1"/>
    </source>
</evidence>
<keyword evidence="4" id="KW-1185">Reference proteome</keyword>
<dbReference type="GO" id="GO:0016740">
    <property type="term" value="F:transferase activity"/>
    <property type="evidence" value="ECO:0007669"/>
    <property type="project" value="UniProtKB-KW"/>
</dbReference>
<protein>
    <submittedName>
        <fullName evidence="3">Predicted O-linked N-acetylglucosamine transferase, SPINDLY family</fullName>
    </submittedName>
</protein>
<dbReference type="RefSeq" id="WP_165478627.1">
    <property type="nucleotide sequence ID" value="NZ_CAACYI010000001.1"/>
</dbReference>
<proteinExistence type="predicted"/>
<reference evidence="3 4" key="1">
    <citation type="submission" date="2019-02" db="EMBL/GenBank/DDBJ databases">
        <authorList>
            <consortium name="Pathogen Informatics"/>
        </authorList>
    </citation>
    <scope>NUCLEOTIDE SEQUENCE [LARGE SCALE GENOMIC DNA]</scope>
    <source>
        <strain evidence="3 4">3012STDY7089603</strain>
    </source>
</reference>
<evidence type="ECO:0000256" key="2">
    <source>
        <dbReference type="ARBA" id="ARBA00022803"/>
    </source>
</evidence>
<comment type="caution">
    <text evidence="3">The sequence shown here is derived from an EMBL/GenBank/DDBJ whole genome shotgun (WGS) entry which is preliminary data.</text>
</comment>
<sequence length="366" mass="42062">MDYQDELVFLTINRKLDLAGVEIEEGQDLPLVKSSMVQNLKDKNWQESIPFINFLLGMVLCQTVDPDLAQSQGYDKILQKSPYQGQVISRIMTGDFDSQAKMDFLTSLEELHIKEEDISYLKTTLKEEEIRQGKKEGQDLEQSLIPIIKNYGKVSEESPFFGQALLRLSGIYAGLGQYIKARHYAREALLKDMPEEVKNQARLAIEELEDYANMEAVESYLNLQNLEKAKDHLGKVSQQYPNPDHVHYFLASIALAENNLEESEAHYQEALKLADQGLYHERLAFVDSQLGLIQEAIDHYEKALEKGSDPYTIHHNLAYLYPERDPKEALYHAKAAYNLNNSQELDDLIKTLEKNEKDLDRRDGFQ</sequence>
<dbReference type="SUPFAM" id="SSF81901">
    <property type="entry name" value="HCP-like"/>
    <property type="match status" value="1"/>
</dbReference>